<evidence type="ECO:0000256" key="2">
    <source>
        <dbReference type="SAM" id="Phobius"/>
    </source>
</evidence>
<accession>A0A177C6I5</accession>
<gene>
    <name evidence="3" type="ORF">CC84DRAFT_1220651</name>
</gene>
<dbReference type="EMBL" id="KV441556">
    <property type="protein sequence ID" value="OAG02310.1"/>
    <property type="molecule type" value="Genomic_DNA"/>
</dbReference>
<sequence>MSREFWNLREQEIKPGESFFSRALLNGLHSDSKCKHLVILFFVLQLYALQAISTGDFSIAIVTALPAFLLPYTWTFSQTYETILGIPLRFILPYQGTSYTEVKYSPRRGKDFNGPAKDIYLDCFYTLPLYLALWYSYIGTVFPERVTFFVFVAVLFISRHEYWTSHHSFRSSNRSWGKLVAGLKWQFLVGTSTLALWTVSTNYVRNKVSHKRAHPSQLWAIDEGAALVMTCVVLLKVINPLKIFKNYRSRIHFKPYSLYREDKATDEEIATWEMLGWEKVRDRQLRREWLDRETQKEIEEYETVEWRKAEEEKRQRLGPGITNLAKELRVEQAVYGQQSAPRFLYREESRGPQVLYRGFSSDEDDKDYTPQRPPRRPRPAAPTVPLHQALGNKRAQIAARLELTLNIDSAFRERFNKQVKDISAAAYHTPLTLNTAEPPATQSYISIIEDPVALDVDASSSDSDGAETDVFKLEPDYPDSAFPRRAWGEALADTRGMPDYILACWKGWISDLFMFLVQAFAAAMLVRHTLIVTETWPLDPNDGDNAELVKSTWWAIHVVIGTVYAWSLPWIHYWGRAVREAMEFLVNDWFFTVFLVIFAGLARSMWVWYNKGEIGLAFWVVRGTYNGVAAFLNWTFT</sequence>
<dbReference type="OrthoDB" id="3784926at2759"/>
<feature type="transmembrane region" description="Helical" evidence="2">
    <location>
        <begin position="179"/>
        <end position="199"/>
    </location>
</feature>
<dbReference type="GeneID" id="28766672"/>
<keyword evidence="2" id="KW-1133">Transmembrane helix</keyword>
<dbReference type="Proteomes" id="UP000077069">
    <property type="component" value="Unassembled WGS sequence"/>
</dbReference>
<keyword evidence="2" id="KW-0472">Membrane</keyword>
<feature type="region of interest" description="Disordered" evidence="1">
    <location>
        <begin position="356"/>
        <end position="388"/>
    </location>
</feature>
<evidence type="ECO:0000256" key="1">
    <source>
        <dbReference type="SAM" id="MobiDB-lite"/>
    </source>
</evidence>
<dbReference type="InParanoid" id="A0A177C6I5"/>
<feature type="transmembrane region" description="Helical" evidence="2">
    <location>
        <begin position="512"/>
        <end position="532"/>
    </location>
</feature>
<dbReference type="AlphaFoldDB" id="A0A177C6I5"/>
<feature type="transmembrane region" description="Helical" evidence="2">
    <location>
        <begin position="134"/>
        <end position="158"/>
    </location>
</feature>
<evidence type="ECO:0000313" key="4">
    <source>
        <dbReference type="Proteomes" id="UP000077069"/>
    </source>
</evidence>
<name>A0A177C6I5_9PLEO</name>
<feature type="transmembrane region" description="Helical" evidence="2">
    <location>
        <begin position="552"/>
        <end position="573"/>
    </location>
</feature>
<dbReference type="RefSeq" id="XP_018032675.1">
    <property type="nucleotide sequence ID" value="XM_018183186.1"/>
</dbReference>
<reference evidence="3 4" key="1">
    <citation type="submission" date="2016-05" db="EMBL/GenBank/DDBJ databases">
        <title>Comparative analysis of secretome profiles of manganese(II)-oxidizing ascomycete fungi.</title>
        <authorList>
            <consortium name="DOE Joint Genome Institute"/>
            <person name="Zeiner C.A."/>
            <person name="Purvine S.O."/>
            <person name="Zink E.M."/>
            <person name="Wu S."/>
            <person name="Pasa-Tolic L."/>
            <person name="Chaput D.L."/>
            <person name="Haridas S."/>
            <person name="Grigoriev I.V."/>
            <person name="Santelli C.M."/>
            <person name="Hansel C.M."/>
        </authorList>
    </citation>
    <scope>NUCLEOTIDE SEQUENCE [LARGE SCALE GENOMIC DNA]</scope>
    <source>
        <strain evidence="3 4">AP3s5-JAC2a</strain>
    </source>
</reference>
<feature type="transmembrane region" description="Helical" evidence="2">
    <location>
        <begin position="614"/>
        <end position="636"/>
    </location>
</feature>
<feature type="transmembrane region" description="Helical" evidence="2">
    <location>
        <begin position="219"/>
        <end position="238"/>
    </location>
</feature>
<proteinExistence type="predicted"/>
<feature type="transmembrane region" description="Helical" evidence="2">
    <location>
        <begin position="585"/>
        <end position="608"/>
    </location>
</feature>
<feature type="transmembrane region" description="Helical" evidence="2">
    <location>
        <begin position="37"/>
        <end position="70"/>
    </location>
</feature>
<keyword evidence="4" id="KW-1185">Reference proteome</keyword>
<evidence type="ECO:0000313" key="3">
    <source>
        <dbReference type="EMBL" id="OAG02310.1"/>
    </source>
</evidence>
<protein>
    <submittedName>
        <fullName evidence="3">Uncharacterized protein</fullName>
    </submittedName>
</protein>
<organism evidence="3 4">
    <name type="scientific">Paraphaeosphaeria sporulosa</name>
    <dbReference type="NCBI Taxonomy" id="1460663"/>
    <lineage>
        <taxon>Eukaryota</taxon>
        <taxon>Fungi</taxon>
        <taxon>Dikarya</taxon>
        <taxon>Ascomycota</taxon>
        <taxon>Pezizomycotina</taxon>
        <taxon>Dothideomycetes</taxon>
        <taxon>Pleosporomycetidae</taxon>
        <taxon>Pleosporales</taxon>
        <taxon>Massarineae</taxon>
        <taxon>Didymosphaeriaceae</taxon>
        <taxon>Paraphaeosphaeria</taxon>
    </lineage>
</organism>
<keyword evidence="2" id="KW-0812">Transmembrane</keyword>